<name>A0A4R1BQ90_9BACT</name>
<dbReference type="SMART" id="SM00091">
    <property type="entry name" value="PAS"/>
    <property type="match status" value="1"/>
</dbReference>
<reference evidence="2 3" key="1">
    <citation type="submission" date="2019-03" db="EMBL/GenBank/DDBJ databases">
        <authorList>
            <person name="Kim M.K.M."/>
        </authorList>
    </citation>
    <scope>NUCLEOTIDE SEQUENCE [LARGE SCALE GENOMIC DNA]</scope>
    <source>
        <strain evidence="2 3">17J68-12</strain>
    </source>
</reference>
<dbReference type="OrthoDB" id="9766459at2"/>
<dbReference type="InterPro" id="IPR000014">
    <property type="entry name" value="PAS"/>
</dbReference>
<accession>A0A4R1BQ90</accession>
<evidence type="ECO:0000313" key="2">
    <source>
        <dbReference type="EMBL" id="TCJ19375.1"/>
    </source>
</evidence>
<dbReference type="PROSITE" id="PS01228">
    <property type="entry name" value="COF_1"/>
    <property type="match status" value="1"/>
</dbReference>
<comment type="caution">
    <text evidence="2">The sequence shown here is derived from an EMBL/GenBank/DDBJ whole genome shotgun (WGS) entry which is preliminary data.</text>
</comment>
<dbReference type="SUPFAM" id="SSF55785">
    <property type="entry name" value="PYP-like sensor domain (PAS domain)"/>
    <property type="match status" value="1"/>
</dbReference>
<keyword evidence="3" id="KW-1185">Reference proteome</keyword>
<dbReference type="PROSITE" id="PS50112">
    <property type="entry name" value="PAS"/>
    <property type="match status" value="1"/>
</dbReference>
<proteinExistence type="predicted"/>
<dbReference type="NCBIfam" id="TIGR00229">
    <property type="entry name" value="sensory_box"/>
    <property type="match status" value="1"/>
</dbReference>
<dbReference type="CDD" id="cd00130">
    <property type="entry name" value="PAS"/>
    <property type="match status" value="1"/>
</dbReference>
<evidence type="ECO:0000259" key="1">
    <source>
        <dbReference type="PROSITE" id="PS50112"/>
    </source>
</evidence>
<dbReference type="Pfam" id="PF13426">
    <property type="entry name" value="PAS_9"/>
    <property type="match status" value="1"/>
</dbReference>
<dbReference type="EMBL" id="SJZI01000002">
    <property type="protein sequence ID" value="TCJ19375.1"/>
    <property type="molecule type" value="Genomic_DNA"/>
</dbReference>
<gene>
    <name evidence="2" type="ORF">EPD60_02885</name>
</gene>
<dbReference type="InterPro" id="IPR035965">
    <property type="entry name" value="PAS-like_dom_sf"/>
</dbReference>
<dbReference type="Proteomes" id="UP000295334">
    <property type="component" value="Unassembled WGS sequence"/>
</dbReference>
<organism evidence="2 3">
    <name type="scientific">Flaviaesturariibacter flavus</name>
    <dbReference type="NCBI Taxonomy" id="2502780"/>
    <lineage>
        <taxon>Bacteria</taxon>
        <taxon>Pseudomonadati</taxon>
        <taxon>Bacteroidota</taxon>
        <taxon>Chitinophagia</taxon>
        <taxon>Chitinophagales</taxon>
        <taxon>Chitinophagaceae</taxon>
        <taxon>Flaviaestuariibacter</taxon>
    </lineage>
</organism>
<dbReference type="RefSeq" id="WP_131446645.1">
    <property type="nucleotide sequence ID" value="NZ_SJZI01000002.1"/>
</dbReference>
<dbReference type="AlphaFoldDB" id="A0A4R1BQ90"/>
<sequence length="128" mass="14927">MEKKKLLETLHRQMIEEVQDYAIILLDLDGTILSWNKGAEHIKGYKPEEIIGQNFRLFYLPQHREEKLPERLLAQAVKEGRAKHIGRRLRKNGTTFWGSILITALHDEDNNVVGFTKLTRELSDYEIG</sequence>
<dbReference type="Gene3D" id="3.30.450.20">
    <property type="entry name" value="PAS domain"/>
    <property type="match status" value="1"/>
</dbReference>
<evidence type="ECO:0000313" key="3">
    <source>
        <dbReference type="Proteomes" id="UP000295334"/>
    </source>
</evidence>
<protein>
    <submittedName>
        <fullName evidence="2">PAS domain S-box protein</fullName>
    </submittedName>
</protein>
<feature type="domain" description="PAS" evidence="1">
    <location>
        <begin position="7"/>
        <end position="80"/>
    </location>
</feature>